<comment type="caution">
    <text evidence="5">The sequence shown here is derived from an EMBL/GenBank/DDBJ whole genome shotgun (WGS) entry which is preliminary data.</text>
</comment>
<reference evidence="5" key="2">
    <citation type="submission" date="2020-11" db="EMBL/GenBank/DDBJ databases">
        <authorList>
            <person name="McCartney M.A."/>
            <person name="Auch B."/>
            <person name="Kono T."/>
            <person name="Mallez S."/>
            <person name="Becker A."/>
            <person name="Gohl D.M."/>
            <person name="Silverstein K.A.T."/>
            <person name="Koren S."/>
            <person name="Bechman K.B."/>
            <person name="Herman A."/>
            <person name="Abrahante J.E."/>
            <person name="Garbe J."/>
        </authorList>
    </citation>
    <scope>NUCLEOTIDE SEQUENCE</scope>
    <source>
        <strain evidence="5">Duluth1</strain>
        <tissue evidence="5">Whole animal</tissue>
    </source>
</reference>
<name>A0A9D4CQ56_DREPO</name>
<dbReference type="OrthoDB" id="18798at2759"/>
<dbReference type="GO" id="GO:0005525">
    <property type="term" value="F:GTP binding"/>
    <property type="evidence" value="ECO:0007669"/>
    <property type="project" value="InterPro"/>
</dbReference>
<dbReference type="EMBL" id="JAIWYP010000012">
    <property type="protein sequence ID" value="KAH3728196.1"/>
    <property type="molecule type" value="Genomic_DNA"/>
</dbReference>
<dbReference type="InterPro" id="IPR027417">
    <property type="entry name" value="P-loop_NTPase"/>
</dbReference>
<keyword evidence="3" id="KW-0378">Hydrolase</keyword>
<dbReference type="PROSITE" id="PS51419">
    <property type="entry name" value="RAB"/>
    <property type="match status" value="1"/>
</dbReference>
<organism evidence="5 6">
    <name type="scientific">Dreissena polymorpha</name>
    <name type="common">Zebra mussel</name>
    <name type="synonym">Mytilus polymorpha</name>
    <dbReference type="NCBI Taxonomy" id="45954"/>
    <lineage>
        <taxon>Eukaryota</taxon>
        <taxon>Metazoa</taxon>
        <taxon>Spiralia</taxon>
        <taxon>Lophotrochozoa</taxon>
        <taxon>Mollusca</taxon>
        <taxon>Bivalvia</taxon>
        <taxon>Autobranchia</taxon>
        <taxon>Heteroconchia</taxon>
        <taxon>Euheterodonta</taxon>
        <taxon>Imparidentia</taxon>
        <taxon>Neoheterodontei</taxon>
        <taxon>Myida</taxon>
        <taxon>Dreissenoidea</taxon>
        <taxon>Dreissenidae</taxon>
        <taxon>Dreissena</taxon>
    </lineage>
</organism>
<reference evidence="5" key="1">
    <citation type="journal article" date="2019" name="bioRxiv">
        <title>The Genome of the Zebra Mussel, Dreissena polymorpha: A Resource for Invasive Species Research.</title>
        <authorList>
            <person name="McCartney M.A."/>
            <person name="Auch B."/>
            <person name="Kono T."/>
            <person name="Mallez S."/>
            <person name="Zhang Y."/>
            <person name="Obille A."/>
            <person name="Becker A."/>
            <person name="Abrahante J.E."/>
            <person name="Garbe J."/>
            <person name="Badalamenti J.P."/>
            <person name="Herman A."/>
            <person name="Mangelson H."/>
            <person name="Liachko I."/>
            <person name="Sullivan S."/>
            <person name="Sone E.D."/>
            <person name="Koren S."/>
            <person name="Silverstein K.A.T."/>
            <person name="Beckman K.B."/>
            <person name="Gohl D.M."/>
        </authorList>
    </citation>
    <scope>NUCLEOTIDE SEQUENCE</scope>
    <source>
        <strain evidence="5">Duluth1</strain>
        <tissue evidence="5">Whole animal</tissue>
    </source>
</reference>
<protein>
    <recommendedName>
        <fullName evidence="2">small monomeric GTPase</fullName>
        <ecNumber evidence="2">3.6.5.2</ecNumber>
    </recommendedName>
</protein>
<dbReference type="PROSITE" id="PS51421">
    <property type="entry name" value="RAS"/>
    <property type="match status" value="1"/>
</dbReference>
<evidence type="ECO:0000256" key="1">
    <source>
        <dbReference type="ARBA" id="ARBA00008344"/>
    </source>
</evidence>
<dbReference type="SMART" id="SM00173">
    <property type="entry name" value="RAS"/>
    <property type="match status" value="1"/>
</dbReference>
<dbReference type="SUPFAM" id="SSF52540">
    <property type="entry name" value="P-loop containing nucleoside triphosphate hydrolases"/>
    <property type="match status" value="1"/>
</dbReference>
<evidence type="ECO:0000313" key="6">
    <source>
        <dbReference type="Proteomes" id="UP000828390"/>
    </source>
</evidence>
<dbReference type="Pfam" id="PF00071">
    <property type="entry name" value="Ras"/>
    <property type="match status" value="1"/>
</dbReference>
<accession>A0A9D4CQ56</accession>
<keyword evidence="6" id="KW-1185">Reference proteome</keyword>
<dbReference type="PANTHER" id="PTHR45704">
    <property type="entry name" value="RAS-LIKE FAMILY MEMBER 11"/>
    <property type="match status" value="1"/>
</dbReference>
<comment type="similarity">
    <text evidence="1">Belongs to the small GTPase superfamily. Ras family.</text>
</comment>
<dbReference type="PRINTS" id="PR00449">
    <property type="entry name" value="RASTRNSFRMNG"/>
</dbReference>
<proteinExistence type="inferred from homology"/>
<dbReference type="Proteomes" id="UP000828390">
    <property type="component" value="Unassembled WGS sequence"/>
</dbReference>
<dbReference type="SMART" id="SM00175">
    <property type="entry name" value="RAB"/>
    <property type="match status" value="1"/>
</dbReference>
<dbReference type="GO" id="GO:0003925">
    <property type="term" value="F:G protein activity"/>
    <property type="evidence" value="ECO:0007669"/>
    <property type="project" value="UniProtKB-EC"/>
</dbReference>
<evidence type="ECO:0000256" key="3">
    <source>
        <dbReference type="ARBA" id="ARBA00022801"/>
    </source>
</evidence>
<evidence type="ECO:0000256" key="2">
    <source>
        <dbReference type="ARBA" id="ARBA00011984"/>
    </source>
</evidence>
<dbReference type="Gene3D" id="3.40.50.300">
    <property type="entry name" value="P-loop containing nucleotide triphosphate hydrolases"/>
    <property type="match status" value="1"/>
</dbReference>
<dbReference type="InterPro" id="IPR001806">
    <property type="entry name" value="Small_GTPase"/>
</dbReference>
<dbReference type="SMART" id="SM00174">
    <property type="entry name" value="RHO"/>
    <property type="match status" value="1"/>
</dbReference>
<dbReference type="InterPro" id="IPR051065">
    <property type="entry name" value="Ras-related_GTPase"/>
</dbReference>
<evidence type="ECO:0000313" key="5">
    <source>
        <dbReference type="EMBL" id="KAH3728196.1"/>
    </source>
</evidence>
<gene>
    <name evidence="5" type="ORF">DPMN_054146</name>
</gene>
<dbReference type="InterPro" id="IPR005225">
    <property type="entry name" value="Small_GTP-bd"/>
</dbReference>
<evidence type="ECO:0000256" key="4">
    <source>
        <dbReference type="ARBA" id="ARBA00048098"/>
    </source>
</evidence>
<dbReference type="NCBIfam" id="TIGR00231">
    <property type="entry name" value="small_GTP"/>
    <property type="match status" value="1"/>
</dbReference>
<dbReference type="AlphaFoldDB" id="A0A9D4CQ56"/>
<sequence length="238" mass="26655">MTSPLFRRLSTNSRNRAFKIVILGQNGVGKSALTVRAITRRFIGDYDPFLENTYSFSCNIDGDTVAMEIRDTAAEDENSRLEANIKWADAFIIVYSVTDRCSFNECSRLKILINSYAKKPKSTGQNAGACTPIVLVGNKTDCPQERMISLEEGREKAFEMGCVCFNEISVREERDSAINILKALYKQCRRPGRRAELQQRLSCPPLSLSIPSSADDSADDYAALARQRGRRKALYTIS</sequence>
<dbReference type="EC" id="3.6.5.2" evidence="2"/>
<comment type="catalytic activity">
    <reaction evidence="4">
        <text>GTP + H2O = GDP + phosphate + H(+)</text>
        <dbReference type="Rhea" id="RHEA:19669"/>
        <dbReference type="ChEBI" id="CHEBI:15377"/>
        <dbReference type="ChEBI" id="CHEBI:15378"/>
        <dbReference type="ChEBI" id="CHEBI:37565"/>
        <dbReference type="ChEBI" id="CHEBI:43474"/>
        <dbReference type="ChEBI" id="CHEBI:58189"/>
        <dbReference type="EC" id="3.6.5.2"/>
    </reaction>
</comment>